<organism evidence="1 2">
    <name type="scientific">Pluteus cervinus</name>
    <dbReference type="NCBI Taxonomy" id="181527"/>
    <lineage>
        <taxon>Eukaryota</taxon>
        <taxon>Fungi</taxon>
        <taxon>Dikarya</taxon>
        <taxon>Basidiomycota</taxon>
        <taxon>Agaricomycotina</taxon>
        <taxon>Agaricomycetes</taxon>
        <taxon>Agaricomycetidae</taxon>
        <taxon>Agaricales</taxon>
        <taxon>Pluteineae</taxon>
        <taxon>Pluteaceae</taxon>
        <taxon>Pluteus</taxon>
    </lineage>
</organism>
<evidence type="ECO:0000313" key="2">
    <source>
        <dbReference type="Proteomes" id="UP000308600"/>
    </source>
</evidence>
<keyword evidence="2" id="KW-1185">Reference proteome</keyword>
<evidence type="ECO:0000313" key="1">
    <source>
        <dbReference type="EMBL" id="TFK71518.1"/>
    </source>
</evidence>
<accession>A0ACD3B0G8</accession>
<protein>
    <submittedName>
        <fullName evidence="1">Uncharacterized protein</fullName>
    </submittedName>
</protein>
<reference evidence="1 2" key="1">
    <citation type="journal article" date="2019" name="Nat. Ecol. Evol.">
        <title>Megaphylogeny resolves global patterns of mushroom evolution.</title>
        <authorList>
            <person name="Varga T."/>
            <person name="Krizsan K."/>
            <person name="Foldi C."/>
            <person name="Dima B."/>
            <person name="Sanchez-Garcia M."/>
            <person name="Sanchez-Ramirez S."/>
            <person name="Szollosi G.J."/>
            <person name="Szarkandi J.G."/>
            <person name="Papp V."/>
            <person name="Albert L."/>
            <person name="Andreopoulos W."/>
            <person name="Angelini C."/>
            <person name="Antonin V."/>
            <person name="Barry K.W."/>
            <person name="Bougher N.L."/>
            <person name="Buchanan P."/>
            <person name="Buyck B."/>
            <person name="Bense V."/>
            <person name="Catcheside P."/>
            <person name="Chovatia M."/>
            <person name="Cooper J."/>
            <person name="Damon W."/>
            <person name="Desjardin D."/>
            <person name="Finy P."/>
            <person name="Geml J."/>
            <person name="Haridas S."/>
            <person name="Hughes K."/>
            <person name="Justo A."/>
            <person name="Karasinski D."/>
            <person name="Kautmanova I."/>
            <person name="Kiss B."/>
            <person name="Kocsube S."/>
            <person name="Kotiranta H."/>
            <person name="LaButti K.M."/>
            <person name="Lechner B.E."/>
            <person name="Liimatainen K."/>
            <person name="Lipzen A."/>
            <person name="Lukacs Z."/>
            <person name="Mihaltcheva S."/>
            <person name="Morgado L.N."/>
            <person name="Niskanen T."/>
            <person name="Noordeloos M.E."/>
            <person name="Ohm R.A."/>
            <person name="Ortiz-Santana B."/>
            <person name="Ovrebo C."/>
            <person name="Racz N."/>
            <person name="Riley R."/>
            <person name="Savchenko A."/>
            <person name="Shiryaev A."/>
            <person name="Soop K."/>
            <person name="Spirin V."/>
            <person name="Szebenyi C."/>
            <person name="Tomsovsky M."/>
            <person name="Tulloss R.E."/>
            <person name="Uehling J."/>
            <person name="Grigoriev I.V."/>
            <person name="Vagvolgyi C."/>
            <person name="Papp T."/>
            <person name="Martin F.M."/>
            <person name="Miettinen O."/>
            <person name="Hibbett D.S."/>
            <person name="Nagy L.G."/>
        </authorList>
    </citation>
    <scope>NUCLEOTIDE SEQUENCE [LARGE SCALE GENOMIC DNA]</scope>
    <source>
        <strain evidence="1 2">NL-1719</strain>
    </source>
</reference>
<proteinExistence type="predicted"/>
<sequence length="136" mass="15056">MRDLIASRSLNSSFRSAPTPGRAGFGGRAMNVSMFSVAHAFNTRCVDDANLTIYECRKCNPTLSRSSRPSERYLLSLLLLAVSASSGTLHRAETAQEYGHPIPPLSVSFSSTWYKRSRSEHHDPSQIQRSIAQIRA</sequence>
<dbReference type="Proteomes" id="UP000308600">
    <property type="component" value="Unassembled WGS sequence"/>
</dbReference>
<dbReference type="EMBL" id="ML208297">
    <property type="protein sequence ID" value="TFK71518.1"/>
    <property type="molecule type" value="Genomic_DNA"/>
</dbReference>
<name>A0ACD3B0G8_9AGAR</name>
<gene>
    <name evidence="1" type="ORF">BDN72DRAFT_837574</name>
</gene>